<proteinExistence type="predicted"/>
<protein>
    <recommendedName>
        <fullName evidence="4">DUF4241 domain-containing protein</fullName>
    </recommendedName>
</protein>
<evidence type="ECO:0008006" key="4">
    <source>
        <dbReference type="Google" id="ProtNLM"/>
    </source>
</evidence>
<gene>
    <name evidence="2" type="ORF">GCM10010170_100350</name>
</gene>
<reference evidence="2 3" key="1">
    <citation type="journal article" date="2019" name="Int. J. Syst. Evol. Microbiol.">
        <title>The Global Catalogue of Microorganisms (GCM) 10K type strain sequencing project: providing services to taxonomists for standard genome sequencing and annotation.</title>
        <authorList>
            <consortium name="The Broad Institute Genomics Platform"/>
            <consortium name="The Broad Institute Genome Sequencing Center for Infectious Disease"/>
            <person name="Wu L."/>
            <person name="Ma J."/>
        </authorList>
    </citation>
    <scope>NUCLEOTIDE SEQUENCE [LARGE SCALE GENOMIC DNA]</scope>
    <source>
        <strain evidence="2 3">JCM 3272</strain>
    </source>
</reference>
<accession>A0ABN3HVJ1</accession>
<sequence length="319" mass="34817">MLRGTADGELFLRRAATWDGPPDVGEYEYPHVAARTSTTYRLSGERTDVIEPRGDLGARHESRSVQPPPRLPIPDFGRWQDLPGLAEDAPVEIVDAVRHPLPVRTATRPPWRPPRPLQPDGIEVLFTPGAQVECNDRKLRLSVHTAGHLHLPSGRLIAADPSSLDLGAKPFSVTVPPGSHPVAISLATFVDDTRHSRVTAARLDVGDRPAVRWALALCDGQEPVDLGYREFFGFGVDAGMACFVDSDSIDRMKDVWRTLGGLVEPHYRTIGSGDMVAWSSGWGDGAYPTWIGYDTTGAVTCFVADMLLFSTDDEDEDGV</sequence>
<keyword evidence="3" id="KW-1185">Reference proteome</keyword>
<dbReference type="EMBL" id="BAAARV010000116">
    <property type="protein sequence ID" value="GAA2388975.1"/>
    <property type="molecule type" value="Genomic_DNA"/>
</dbReference>
<dbReference type="Proteomes" id="UP001501444">
    <property type="component" value="Unassembled WGS sequence"/>
</dbReference>
<feature type="compositionally biased region" description="Basic and acidic residues" evidence="1">
    <location>
        <begin position="43"/>
        <end position="63"/>
    </location>
</feature>
<dbReference type="Pfam" id="PF14025">
    <property type="entry name" value="DUF4241"/>
    <property type="match status" value="1"/>
</dbReference>
<dbReference type="InterPro" id="IPR025335">
    <property type="entry name" value="DUF4241"/>
</dbReference>
<dbReference type="RefSeq" id="WP_344619838.1">
    <property type="nucleotide sequence ID" value="NZ_BAAARV010000116.1"/>
</dbReference>
<comment type="caution">
    <text evidence="2">The sequence shown here is derived from an EMBL/GenBank/DDBJ whole genome shotgun (WGS) entry which is preliminary data.</text>
</comment>
<organism evidence="2 3">
    <name type="scientific">Dactylosporangium salmoneum</name>
    <dbReference type="NCBI Taxonomy" id="53361"/>
    <lineage>
        <taxon>Bacteria</taxon>
        <taxon>Bacillati</taxon>
        <taxon>Actinomycetota</taxon>
        <taxon>Actinomycetes</taxon>
        <taxon>Micromonosporales</taxon>
        <taxon>Micromonosporaceae</taxon>
        <taxon>Dactylosporangium</taxon>
    </lineage>
</organism>
<evidence type="ECO:0000256" key="1">
    <source>
        <dbReference type="SAM" id="MobiDB-lite"/>
    </source>
</evidence>
<evidence type="ECO:0000313" key="3">
    <source>
        <dbReference type="Proteomes" id="UP001501444"/>
    </source>
</evidence>
<feature type="region of interest" description="Disordered" evidence="1">
    <location>
        <begin position="43"/>
        <end position="73"/>
    </location>
</feature>
<name>A0ABN3HVJ1_9ACTN</name>
<evidence type="ECO:0000313" key="2">
    <source>
        <dbReference type="EMBL" id="GAA2388975.1"/>
    </source>
</evidence>